<keyword evidence="8" id="KW-0067">ATP-binding</keyword>
<dbReference type="InterPro" id="IPR001965">
    <property type="entry name" value="Znf_PHD"/>
</dbReference>
<name>A0AAD6CAD8_9EURO</name>
<evidence type="ECO:0000256" key="5">
    <source>
        <dbReference type="ARBA" id="ARBA00022771"/>
    </source>
</evidence>
<dbReference type="PROSITE" id="PS51192">
    <property type="entry name" value="HELICASE_ATP_BIND_1"/>
    <property type="match status" value="1"/>
</dbReference>
<evidence type="ECO:0000256" key="6">
    <source>
        <dbReference type="ARBA" id="ARBA00022801"/>
    </source>
</evidence>
<dbReference type="Gene3D" id="3.40.50.300">
    <property type="entry name" value="P-loop containing nucleotide triphosphate hydrolases"/>
    <property type="match status" value="1"/>
</dbReference>
<keyword evidence="3" id="KW-0479">Metal-binding</keyword>
<dbReference type="GO" id="GO:0140658">
    <property type="term" value="F:ATP-dependent chromatin remodeler activity"/>
    <property type="evidence" value="ECO:0007669"/>
    <property type="project" value="TreeGrafter"/>
</dbReference>
<feature type="region of interest" description="Disordered" evidence="10">
    <location>
        <begin position="152"/>
        <end position="249"/>
    </location>
</feature>
<organism evidence="13 14">
    <name type="scientific">Penicillium daleae</name>
    <dbReference type="NCBI Taxonomy" id="63821"/>
    <lineage>
        <taxon>Eukaryota</taxon>
        <taxon>Fungi</taxon>
        <taxon>Dikarya</taxon>
        <taxon>Ascomycota</taxon>
        <taxon>Pezizomycotina</taxon>
        <taxon>Eurotiomycetes</taxon>
        <taxon>Eurotiomycetidae</taxon>
        <taxon>Eurotiales</taxon>
        <taxon>Aspergillaceae</taxon>
        <taxon>Penicillium</taxon>
    </lineage>
</organism>
<dbReference type="InterPro" id="IPR016197">
    <property type="entry name" value="Chromo-like_dom_sf"/>
</dbReference>
<keyword evidence="4" id="KW-0547">Nucleotide-binding</keyword>
<dbReference type="Pfam" id="PF15446">
    <property type="entry name" value="zf-PHD-like"/>
    <property type="match status" value="1"/>
</dbReference>
<dbReference type="InterPro" id="IPR040934">
    <property type="entry name" value="Znf-CCCH_6"/>
</dbReference>
<reference evidence="13" key="2">
    <citation type="journal article" date="2023" name="IMA Fungus">
        <title>Comparative genomic study of the Penicillium genus elucidates a diverse pangenome and 15 lateral gene transfer events.</title>
        <authorList>
            <person name="Petersen C."/>
            <person name="Sorensen T."/>
            <person name="Nielsen M.R."/>
            <person name="Sondergaard T.E."/>
            <person name="Sorensen J.L."/>
            <person name="Fitzpatrick D.A."/>
            <person name="Frisvad J.C."/>
            <person name="Nielsen K.L."/>
        </authorList>
    </citation>
    <scope>NUCLEOTIDE SEQUENCE</scope>
    <source>
        <strain evidence="13">IBT 16125</strain>
    </source>
</reference>
<evidence type="ECO:0000256" key="4">
    <source>
        <dbReference type="ARBA" id="ARBA00022741"/>
    </source>
</evidence>
<dbReference type="CDD" id="cd18793">
    <property type="entry name" value="SF2_C_SNF"/>
    <property type="match status" value="1"/>
</dbReference>
<feature type="compositionally biased region" description="Polar residues" evidence="10">
    <location>
        <begin position="1443"/>
        <end position="1454"/>
    </location>
</feature>
<dbReference type="Pfam" id="PF00176">
    <property type="entry name" value="SNF2-rel_dom"/>
    <property type="match status" value="1"/>
</dbReference>
<dbReference type="GO" id="GO:0005634">
    <property type="term" value="C:nucleus"/>
    <property type="evidence" value="ECO:0007669"/>
    <property type="project" value="UniProtKB-SubCell"/>
</dbReference>
<dbReference type="InterPro" id="IPR014001">
    <property type="entry name" value="Helicase_ATP-bd"/>
</dbReference>
<evidence type="ECO:0000256" key="9">
    <source>
        <dbReference type="ARBA" id="ARBA00023242"/>
    </source>
</evidence>
<keyword evidence="9" id="KW-0539">Nucleus</keyword>
<comment type="subcellular location">
    <subcellularLocation>
        <location evidence="1">Nucleus</location>
    </subcellularLocation>
</comment>
<dbReference type="SMART" id="SM00490">
    <property type="entry name" value="HELICc"/>
    <property type="match status" value="1"/>
</dbReference>
<evidence type="ECO:0008006" key="15">
    <source>
        <dbReference type="Google" id="ProtNLM"/>
    </source>
</evidence>
<dbReference type="Pfam" id="PF00271">
    <property type="entry name" value="Helicase_C"/>
    <property type="match status" value="1"/>
</dbReference>
<dbReference type="GO" id="GO:0000785">
    <property type="term" value="C:chromatin"/>
    <property type="evidence" value="ECO:0007669"/>
    <property type="project" value="TreeGrafter"/>
</dbReference>
<feature type="compositionally biased region" description="Basic residues" evidence="10">
    <location>
        <begin position="163"/>
        <end position="179"/>
    </location>
</feature>
<dbReference type="SUPFAM" id="SSF52540">
    <property type="entry name" value="P-loop containing nucleoside triphosphate hydrolases"/>
    <property type="match status" value="2"/>
</dbReference>
<proteinExistence type="predicted"/>
<reference evidence="13" key="1">
    <citation type="submission" date="2022-12" db="EMBL/GenBank/DDBJ databases">
        <authorList>
            <person name="Petersen C."/>
        </authorList>
    </citation>
    <scope>NUCLEOTIDE SEQUENCE</scope>
    <source>
        <strain evidence="13">IBT 16125</strain>
    </source>
</reference>
<dbReference type="InterPro" id="IPR041684">
    <property type="entry name" value="Znf-PHD-like"/>
</dbReference>
<dbReference type="Proteomes" id="UP001213681">
    <property type="component" value="Unassembled WGS sequence"/>
</dbReference>
<dbReference type="GO" id="GO:0042393">
    <property type="term" value="F:histone binding"/>
    <property type="evidence" value="ECO:0007669"/>
    <property type="project" value="TreeGrafter"/>
</dbReference>
<keyword evidence="6" id="KW-0378">Hydrolase</keyword>
<keyword evidence="7" id="KW-0862">Zinc</keyword>
<dbReference type="GO" id="GO:0005524">
    <property type="term" value="F:ATP binding"/>
    <property type="evidence" value="ECO:0007669"/>
    <property type="project" value="UniProtKB-KW"/>
</dbReference>
<dbReference type="PANTHER" id="PTHR45623:SF17">
    <property type="entry name" value="CHROMODOMAIN-HELICASE-DNA-BINDING PROTEIN 3-RELATED"/>
    <property type="match status" value="1"/>
</dbReference>
<evidence type="ECO:0000256" key="1">
    <source>
        <dbReference type="ARBA" id="ARBA00004123"/>
    </source>
</evidence>
<keyword evidence="14" id="KW-1185">Reference proteome</keyword>
<dbReference type="InterPro" id="IPR027417">
    <property type="entry name" value="P-loop_NTPase"/>
</dbReference>
<evidence type="ECO:0000256" key="3">
    <source>
        <dbReference type="ARBA" id="ARBA00022723"/>
    </source>
</evidence>
<evidence type="ECO:0000256" key="7">
    <source>
        <dbReference type="ARBA" id="ARBA00022833"/>
    </source>
</evidence>
<dbReference type="SMART" id="SM00487">
    <property type="entry name" value="DEXDc"/>
    <property type="match status" value="1"/>
</dbReference>
<dbReference type="SMART" id="SM00249">
    <property type="entry name" value="PHD"/>
    <property type="match status" value="2"/>
</dbReference>
<dbReference type="GO" id="GO:0008270">
    <property type="term" value="F:zinc ion binding"/>
    <property type="evidence" value="ECO:0007669"/>
    <property type="project" value="UniProtKB-KW"/>
</dbReference>
<dbReference type="SUPFAM" id="SSF57903">
    <property type="entry name" value="FYVE/PHD zinc finger"/>
    <property type="match status" value="1"/>
</dbReference>
<dbReference type="Pfam" id="PF23614">
    <property type="entry name" value="DUF7141"/>
    <property type="match status" value="1"/>
</dbReference>
<dbReference type="Pfam" id="PF23615">
    <property type="entry name" value="Chromo_MIT1"/>
    <property type="match status" value="1"/>
</dbReference>
<dbReference type="SUPFAM" id="SSF54160">
    <property type="entry name" value="Chromo domain-like"/>
    <property type="match status" value="1"/>
</dbReference>
<dbReference type="GO" id="GO:0003682">
    <property type="term" value="F:chromatin binding"/>
    <property type="evidence" value="ECO:0007669"/>
    <property type="project" value="TreeGrafter"/>
</dbReference>
<dbReference type="GO" id="GO:0016887">
    <property type="term" value="F:ATP hydrolysis activity"/>
    <property type="evidence" value="ECO:0007669"/>
    <property type="project" value="TreeGrafter"/>
</dbReference>
<evidence type="ECO:0000256" key="8">
    <source>
        <dbReference type="ARBA" id="ARBA00022840"/>
    </source>
</evidence>
<evidence type="ECO:0000259" key="11">
    <source>
        <dbReference type="PROSITE" id="PS51192"/>
    </source>
</evidence>
<evidence type="ECO:0000256" key="2">
    <source>
        <dbReference type="ARBA" id="ARBA00011353"/>
    </source>
</evidence>
<dbReference type="PROSITE" id="PS51194">
    <property type="entry name" value="HELICASE_CTER"/>
    <property type="match status" value="1"/>
</dbReference>
<evidence type="ECO:0000259" key="12">
    <source>
        <dbReference type="PROSITE" id="PS51194"/>
    </source>
</evidence>
<feature type="region of interest" description="Disordered" evidence="10">
    <location>
        <begin position="1443"/>
        <end position="1485"/>
    </location>
</feature>
<dbReference type="RefSeq" id="XP_056767490.1">
    <property type="nucleotide sequence ID" value="XM_056908872.1"/>
</dbReference>
<dbReference type="InterPro" id="IPR055565">
    <property type="entry name" value="DUF7141"/>
</dbReference>
<dbReference type="InterPro" id="IPR049730">
    <property type="entry name" value="SNF2/RAD54-like_C"/>
</dbReference>
<dbReference type="PANTHER" id="PTHR45623">
    <property type="entry name" value="CHROMODOMAIN-HELICASE-DNA-BINDING PROTEIN 3-RELATED-RELATED"/>
    <property type="match status" value="1"/>
</dbReference>
<dbReference type="Gene3D" id="3.30.40.10">
    <property type="entry name" value="Zinc/RING finger domain, C3HC4 (zinc finger)"/>
    <property type="match status" value="1"/>
</dbReference>
<accession>A0AAD6CAD8</accession>
<keyword evidence="5" id="KW-0863">Zinc-finger</keyword>
<comment type="caution">
    <text evidence="13">The sequence shown here is derived from an EMBL/GenBank/DDBJ whole genome shotgun (WGS) entry which is preliminary data.</text>
</comment>
<feature type="domain" description="Helicase C-terminal" evidence="12">
    <location>
        <begin position="980"/>
        <end position="1132"/>
    </location>
</feature>
<dbReference type="CDD" id="cd17919">
    <property type="entry name" value="DEXHc_Snf"/>
    <property type="match status" value="1"/>
</dbReference>
<dbReference type="GeneID" id="81599115"/>
<dbReference type="GO" id="GO:0003677">
    <property type="term" value="F:DNA binding"/>
    <property type="evidence" value="ECO:0007669"/>
    <property type="project" value="TreeGrafter"/>
</dbReference>
<dbReference type="Pfam" id="PF18585">
    <property type="entry name" value="zf-CCCH_6"/>
    <property type="match status" value="1"/>
</dbReference>
<evidence type="ECO:0000313" key="14">
    <source>
        <dbReference type="Proteomes" id="UP001213681"/>
    </source>
</evidence>
<dbReference type="InterPro" id="IPR001650">
    <property type="entry name" value="Helicase_C-like"/>
</dbReference>
<dbReference type="Gene3D" id="3.40.50.10810">
    <property type="entry name" value="Tandem AAA-ATPase domain"/>
    <property type="match status" value="1"/>
</dbReference>
<dbReference type="InterPro" id="IPR013083">
    <property type="entry name" value="Znf_RING/FYVE/PHD"/>
</dbReference>
<gene>
    <name evidence="13" type="ORF">N7458_005490</name>
</gene>
<feature type="compositionally biased region" description="Basic residues" evidence="10">
    <location>
        <begin position="212"/>
        <end position="223"/>
    </location>
</feature>
<dbReference type="InterPro" id="IPR056616">
    <property type="entry name" value="Chromo_MIT1"/>
</dbReference>
<feature type="region of interest" description="Disordered" evidence="10">
    <location>
        <begin position="1"/>
        <end position="57"/>
    </location>
</feature>
<protein>
    <recommendedName>
        <fullName evidence="15">Chromatin remodeling complex subunit</fullName>
    </recommendedName>
</protein>
<evidence type="ECO:0000256" key="10">
    <source>
        <dbReference type="SAM" id="MobiDB-lite"/>
    </source>
</evidence>
<dbReference type="EMBL" id="JAPVEA010000005">
    <property type="protein sequence ID" value="KAJ5454534.1"/>
    <property type="molecule type" value="Genomic_DNA"/>
</dbReference>
<dbReference type="InterPro" id="IPR011011">
    <property type="entry name" value="Znf_FYVE_PHD"/>
</dbReference>
<feature type="domain" description="Helicase ATP-binding" evidence="11">
    <location>
        <begin position="674"/>
        <end position="845"/>
    </location>
</feature>
<feature type="compositionally biased region" description="Polar residues" evidence="10">
    <location>
        <begin position="1"/>
        <end position="10"/>
    </location>
</feature>
<evidence type="ECO:0000313" key="13">
    <source>
        <dbReference type="EMBL" id="KAJ5454534.1"/>
    </source>
</evidence>
<feature type="compositionally biased region" description="Polar residues" evidence="10">
    <location>
        <begin position="1462"/>
        <end position="1473"/>
    </location>
</feature>
<dbReference type="InterPro" id="IPR000330">
    <property type="entry name" value="SNF2_N"/>
</dbReference>
<feature type="compositionally biased region" description="Polar residues" evidence="10">
    <location>
        <begin position="22"/>
        <end position="40"/>
    </location>
</feature>
<sequence length="1485" mass="169122">MSQPVDMNSLESDDPDPMVAQLRSQLESSTPGPATTANESRSQHHIKEVQQLQEPEPMKSYNIEIRVPIVDNPGDYEYLPGHFEVRCILRVDSSNPERPLYTVRLASGERATMSRDTFMSLDNSAQALDHFVPESESDDELMTVGYGSRSRNLFGEDGAGYGKRARAAGRNSRPRRHASARGSFASFYQIPESSSSDEDEDESSDKVNERYPKRHRRSTRVSRRAVLSSDEEEDSSSLEVPTRASTRTRKTVRNNLRERLEDDLSEAESDVPKRQKYSGAREAFPELPRDDEFRLRHFASCASCNFYEDDDVKGSLVFCQGCSSSFHQQCLGPRSSREHLVTKIDEGYFILQCRRCLGSAHSKHDVSPHLGRCTVCMEDGVMSHPLRERLTSKEEQQQRVENGGTDPVTHVDMARINNIDDVLFRCARCQRAFHFAHLAADPSQDLSEVISHYTTHWQCQDCSDSPGDIEALVAWRLVNPPTKASRLPLAELIPEVEKEYLVKWKHKSYFRTTWMPGDWVWGISNAAMRRAFFNSPKARKPIWTTKEAIPEENLRVDIVFDVTFADDTDPDDLTNPELVKEAFVKYKGLNYEDSVWESPPDPKETGRWEDFKLAFNDWLHRDTIDPPNRHDLKNHLSVVRRLNFERDLVLDTQPELITGGQLMDYQLDGVNWLYYMFMKQKNAILADDMGLGKTVQVISLFATLIEKHRCWPFLVVAPNSTVPNWRREIKTWAPGIRVVTYFGSAFSRQMANDYEMFPQRSKALRCHVAIASYESMVDEEAKRVLNRIHWAGLVVDEGQRLKNDKSQLYERLCRMKFDFKALLTGTPLQNNIRELFNLIQFLDPDKDADELEEQYGNLTAENIRSLHDMIRPFFLRRTKAEVLPFLPPMVQIIIPVSMSVVQKKLYKSILGKNPQLIQAICKKQTGQLKKTEKHNLNNILVQLRKCLCHPFIYNRAIEEQTNDPVVAFQRMVEASGKLKLLNIMLPKLKERGHRVLIFSQFLENLDIVEDFLTGLELRYCRLDGKLTARQKQQQIDAFNDPSSPFFAFLLSTRSGGVGINLATADTVIIMDPDFNPKQDMQALSRAHRIGQKNTVLVFHLTTRASVEEKIMQKGKKKLALDHVLIERMEASEDEEDLESILRHGAQALFNDYDSPDIHYDSESINKLLDRSQVEKAEQIASDTPASTEQPQFSFARVWQNDRGTLEEVTESEDTPVDATVWEEILRERERDAREEEFRKAEGLGRGKRKRATVNYQTLREDDDAVDPDLMMSSPVKARKTGDSDVEFQGVDELEESDFAGDADAVQDTADIQETLPPQRLKTAPFQRVQSPPPQPTFGLDGTSDLLPPQCIACNQHHFLGLCRLKQAGLEHCPLCGLAHFGGRRACSHFHSETQVRRMLEALRQSTEDRQLVSAAKKYLRGVLGHLQAANNKARSAMIDLSSDNPALTTTSQAPTGDAAPSDITSCNPESYQNPYAPFSMHTQGP</sequence>
<dbReference type="InterPro" id="IPR038718">
    <property type="entry name" value="SNF2-like_sf"/>
</dbReference>
<dbReference type="CDD" id="cd15489">
    <property type="entry name" value="PHD_SF"/>
    <property type="match status" value="1"/>
</dbReference>
<comment type="subunit">
    <text evidence="2">Component of the NuA4 histone acetyltransferase complex.</text>
</comment>